<evidence type="ECO:0000256" key="3">
    <source>
        <dbReference type="ARBA" id="ARBA00008891"/>
    </source>
</evidence>
<dbReference type="PANTHER" id="PTHR31321:SF57">
    <property type="entry name" value="PECTINESTERASE 53-RELATED"/>
    <property type="match status" value="1"/>
</dbReference>
<evidence type="ECO:0000313" key="14">
    <source>
        <dbReference type="Proteomes" id="UP001165121"/>
    </source>
</evidence>
<dbReference type="Proteomes" id="UP001165121">
    <property type="component" value="Unassembled WGS sequence"/>
</dbReference>
<dbReference type="AlphaFoldDB" id="A0A9W6YFS2"/>
<dbReference type="Gene3D" id="2.160.20.10">
    <property type="entry name" value="Single-stranded right-handed beta-helix, Pectin lyase-like"/>
    <property type="match status" value="1"/>
</dbReference>
<evidence type="ECO:0000256" key="8">
    <source>
        <dbReference type="ARBA" id="ARBA00023085"/>
    </source>
</evidence>
<dbReference type="FunFam" id="2.160.20.10:FF:000014">
    <property type="entry name" value="Pectinesterase"/>
    <property type="match status" value="1"/>
</dbReference>
<keyword evidence="7 11" id="KW-0378">Hydrolase</keyword>
<evidence type="ECO:0000256" key="10">
    <source>
        <dbReference type="PROSITE-ProRule" id="PRU10040"/>
    </source>
</evidence>
<keyword evidence="5" id="KW-0964">Secreted</keyword>
<dbReference type="EMBL" id="BSXT01006634">
    <property type="protein sequence ID" value="GMF62682.1"/>
    <property type="molecule type" value="Genomic_DNA"/>
</dbReference>
<dbReference type="PANTHER" id="PTHR31321">
    <property type="entry name" value="ACYL-COA THIOESTER HYDROLASE YBHC-RELATED"/>
    <property type="match status" value="1"/>
</dbReference>
<evidence type="ECO:0000256" key="9">
    <source>
        <dbReference type="ARBA" id="ARBA00047928"/>
    </source>
</evidence>
<dbReference type="InterPro" id="IPR033131">
    <property type="entry name" value="Pectinesterase_Asp_AS"/>
</dbReference>
<feature type="domain" description="Pectinesterase catalytic" evidence="12">
    <location>
        <begin position="46"/>
        <end position="316"/>
    </location>
</feature>
<sequence length="342" mass="36765">MQIFAPLVAIVGLASSALAYTPCNGPNARIQPPANATVVDPTGSHPGSFKSVAEGVAHMPNTTATAEHTLFIYPGVFEEQVTIPKRKGRLVVQGFTCNTDSYADNQVTITHAMAQKDVPATVIKNRNDATATLLLKASNVKIYNINVANTAGDVGQAIATKVDGANYGIYACNFTGYQDTLYSNKGPELIAKSYINGAIDFVFGLYAQAWFESCDIEVIGDGCITANGRTNNSYAATYVFNNANVFGSTQGIGYLGRPWRPYASVVFQNSNISDVINPDGWQKWNGDNNTANVYFKEFNNMGAGAATDKRVPFSGVLNASVPITQILGADYATQWWVDSKFM</sequence>
<reference evidence="13" key="1">
    <citation type="submission" date="2023-04" db="EMBL/GenBank/DDBJ databases">
        <title>Phytophthora fragariaefolia NBRC 109709.</title>
        <authorList>
            <person name="Ichikawa N."/>
            <person name="Sato H."/>
            <person name="Tonouchi N."/>
        </authorList>
    </citation>
    <scope>NUCLEOTIDE SEQUENCE</scope>
    <source>
        <strain evidence="13">NBRC 109709</strain>
    </source>
</reference>
<comment type="subcellular location">
    <subcellularLocation>
        <location evidence="1">Secreted</location>
    </subcellularLocation>
</comment>
<evidence type="ECO:0000256" key="5">
    <source>
        <dbReference type="ARBA" id="ARBA00022525"/>
    </source>
</evidence>
<dbReference type="OrthoDB" id="2019149at2759"/>
<feature type="active site" evidence="10">
    <location>
        <position position="200"/>
    </location>
</feature>
<dbReference type="InterPro" id="IPR011050">
    <property type="entry name" value="Pectin_lyase_fold/virulence"/>
</dbReference>
<evidence type="ECO:0000256" key="7">
    <source>
        <dbReference type="ARBA" id="ARBA00022801"/>
    </source>
</evidence>
<comment type="catalytic activity">
    <reaction evidence="9 11">
        <text>[(1-&gt;4)-alpha-D-galacturonosyl methyl ester](n) + n H2O = [(1-&gt;4)-alpha-D-galacturonosyl](n) + n methanol + n H(+)</text>
        <dbReference type="Rhea" id="RHEA:22380"/>
        <dbReference type="Rhea" id="RHEA-COMP:14570"/>
        <dbReference type="Rhea" id="RHEA-COMP:14573"/>
        <dbReference type="ChEBI" id="CHEBI:15377"/>
        <dbReference type="ChEBI" id="CHEBI:15378"/>
        <dbReference type="ChEBI" id="CHEBI:17790"/>
        <dbReference type="ChEBI" id="CHEBI:140522"/>
        <dbReference type="ChEBI" id="CHEBI:140523"/>
        <dbReference type="EC" id="3.1.1.11"/>
    </reaction>
</comment>
<dbReference type="GO" id="GO:0005576">
    <property type="term" value="C:extracellular region"/>
    <property type="evidence" value="ECO:0007669"/>
    <property type="project" value="UniProtKB-SubCell"/>
</dbReference>
<evidence type="ECO:0000313" key="13">
    <source>
        <dbReference type="EMBL" id="GMF62682.1"/>
    </source>
</evidence>
<name>A0A9W6YFS2_9STRA</name>
<organism evidence="13 14">
    <name type="scientific">Phytophthora fragariaefolia</name>
    <dbReference type="NCBI Taxonomy" id="1490495"/>
    <lineage>
        <taxon>Eukaryota</taxon>
        <taxon>Sar</taxon>
        <taxon>Stramenopiles</taxon>
        <taxon>Oomycota</taxon>
        <taxon>Peronosporomycetes</taxon>
        <taxon>Peronosporales</taxon>
        <taxon>Peronosporaceae</taxon>
        <taxon>Phytophthora</taxon>
    </lineage>
</organism>
<feature type="signal peptide" evidence="11">
    <location>
        <begin position="1"/>
        <end position="19"/>
    </location>
</feature>
<accession>A0A9W6YFS2</accession>
<evidence type="ECO:0000256" key="1">
    <source>
        <dbReference type="ARBA" id="ARBA00004613"/>
    </source>
</evidence>
<keyword evidence="6 11" id="KW-0732">Signal</keyword>
<dbReference type="GO" id="GO:0045490">
    <property type="term" value="P:pectin catabolic process"/>
    <property type="evidence" value="ECO:0007669"/>
    <property type="project" value="UniProtKB-UniRule"/>
</dbReference>
<feature type="chain" id="PRO_5041021662" description="Pectinesterase" evidence="11">
    <location>
        <begin position="20"/>
        <end position="342"/>
    </location>
</feature>
<comment type="caution">
    <text evidence="13">The sequence shown here is derived from an EMBL/GenBank/DDBJ whole genome shotgun (WGS) entry which is preliminary data.</text>
</comment>
<comment type="similarity">
    <text evidence="3">Belongs to the pectinesterase family.</text>
</comment>
<dbReference type="SUPFAM" id="SSF51126">
    <property type="entry name" value="Pectin lyase-like"/>
    <property type="match status" value="1"/>
</dbReference>
<evidence type="ECO:0000259" key="12">
    <source>
        <dbReference type="Pfam" id="PF01095"/>
    </source>
</evidence>
<dbReference type="GO" id="GO:0030599">
    <property type="term" value="F:pectinesterase activity"/>
    <property type="evidence" value="ECO:0007669"/>
    <property type="project" value="UniProtKB-UniRule"/>
</dbReference>
<dbReference type="EC" id="3.1.1.11" evidence="4 11"/>
<keyword evidence="14" id="KW-1185">Reference proteome</keyword>
<dbReference type="InterPro" id="IPR012334">
    <property type="entry name" value="Pectin_lyas_fold"/>
</dbReference>
<keyword evidence="8 11" id="KW-0063">Aspartyl esterase</keyword>
<dbReference type="GO" id="GO:0042545">
    <property type="term" value="P:cell wall modification"/>
    <property type="evidence" value="ECO:0007669"/>
    <property type="project" value="UniProtKB-UniRule"/>
</dbReference>
<dbReference type="InterPro" id="IPR000070">
    <property type="entry name" value="Pectinesterase_cat"/>
</dbReference>
<evidence type="ECO:0000256" key="11">
    <source>
        <dbReference type="RuleBase" id="RU000589"/>
    </source>
</evidence>
<dbReference type="PROSITE" id="PS00503">
    <property type="entry name" value="PECTINESTERASE_2"/>
    <property type="match status" value="1"/>
</dbReference>
<evidence type="ECO:0000256" key="2">
    <source>
        <dbReference type="ARBA" id="ARBA00005184"/>
    </source>
</evidence>
<evidence type="ECO:0000256" key="4">
    <source>
        <dbReference type="ARBA" id="ARBA00013229"/>
    </source>
</evidence>
<protein>
    <recommendedName>
        <fullName evidence="4 11">Pectinesterase</fullName>
        <ecNumber evidence="4 11">3.1.1.11</ecNumber>
    </recommendedName>
</protein>
<comment type="pathway">
    <text evidence="2 11">Glycan metabolism; pectin degradation; 2-dehydro-3-deoxy-D-gluconate from pectin: step 1/5.</text>
</comment>
<evidence type="ECO:0000256" key="6">
    <source>
        <dbReference type="ARBA" id="ARBA00022729"/>
    </source>
</evidence>
<proteinExistence type="inferred from homology"/>
<gene>
    <name evidence="13" type="ORF">Pfra01_002728400</name>
</gene>
<dbReference type="Pfam" id="PF01095">
    <property type="entry name" value="Pectinesterase"/>
    <property type="match status" value="1"/>
</dbReference>